<dbReference type="InterPro" id="IPR015797">
    <property type="entry name" value="NUDIX_hydrolase-like_dom_sf"/>
</dbReference>
<dbReference type="SUPFAM" id="SSF55811">
    <property type="entry name" value="Nudix"/>
    <property type="match status" value="1"/>
</dbReference>
<dbReference type="Gene3D" id="3.90.79.10">
    <property type="entry name" value="Nucleoside Triphosphate Pyrophosphohydrolase"/>
    <property type="match status" value="1"/>
</dbReference>
<evidence type="ECO:0000313" key="2">
    <source>
        <dbReference type="Proteomes" id="UP000630887"/>
    </source>
</evidence>
<protein>
    <recommendedName>
        <fullName evidence="3">Nucleoside 2-deoxyribosyltransferase-like protein</fullName>
    </recommendedName>
</protein>
<organism evidence="1 2">
    <name type="scientific">Catellatospora coxensis</name>
    <dbReference type="NCBI Taxonomy" id="310354"/>
    <lineage>
        <taxon>Bacteria</taxon>
        <taxon>Bacillati</taxon>
        <taxon>Actinomycetota</taxon>
        <taxon>Actinomycetes</taxon>
        <taxon>Micromonosporales</taxon>
        <taxon>Micromonosporaceae</taxon>
        <taxon>Catellatospora</taxon>
    </lineage>
</organism>
<evidence type="ECO:0000313" key="1">
    <source>
        <dbReference type="EMBL" id="GIG11251.1"/>
    </source>
</evidence>
<dbReference type="Proteomes" id="UP000630887">
    <property type="component" value="Unassembled WGS sequence"/>
</dbReference>
<dbReference type="EMBL" id="BONI01000124">
    <property type="protein sequence ID" value="GIG11251.1"/>
    <property type="molecule type" value="Genomic_DNA"/>
</dbReference>
<dbReference type="Gene3D" id="3.40.50.450">
    <property type="match status" value="1"/>
</dbReference>
<proteinExistence type="predicted"/>
<accession>A0A8J3PBE7</accession>
<comment type="caution">
    <text evidence="1">The sequence shown here is derived from an EMBL/GenBank/DDBJ whole genome shotgun (WGS) entry which is preliminary data.</text>
</comment>
<evidence type="ECO:0008006" key="3">
    <source>
        <dbReference type="Google" id="ProtNLM"/>
    </source>
</evidence>
<keyword evidence="2" id="KW-1185">Reference proteome</keyword>
<dbReference type="AlphaFoldDB" id="A0A8J3PBE7"/>
<reference evidence="1 2" key="1">
    <citation type="submission" date="2021-01" db="EMBL/GenBank/DDBJ databases">
        <title>Whole genome shotgun sequence of Catellatospora coxensis NBRC 107359.</title>
        <authorList>
            <person name="Komaki H."/>
            <person name="Tamura T."/>
        </authorList>
    </citation>
    <scope>NUCLEOTIDE SEQUENCE [LARGE SCALE GENOMIC DNA]</scope>
    <source>
        <strain evidence="1 2">NBRC 107359</strain>
    </source>
</reference>
<gene>
    <name evidence="1" type="ORF">Cco03nite_79510</name>
</gene>
<sequence length="400" mass="42909">MGAGTRATIIGMESPREVVTVYAGEQPPDSWDAALFLAGPTPRTPEVASWRPQAVDLLAQLWTGPGRLVVFVPERPEGGMPHGWLRQVQWEDTCLHLSDAVVFWVPRDLATLPGFTTNVEWGRWESSGRVVLGAPPDAPGLRYLSHYAQLHGAPVADTLDGTLSAALALLGGGALRAGAHRELPLALWHDEGVRTWLAGQEAAGNRLRSARVAWTWPGPDGRAFWWAAHVGVEVAAEGRVKDNEVVIGRPDVSAVVAYLPGGSLPETRIVLVREFRSSAVTTDGYVHELPGGSQPGTADPRHVALAELAEETGLRVDAARLRPHGVRQPAATVSAHRVHLFSLELTEAELDALESGPQRHGVTADGEHTVLEFTTYARLLTDPNVDWTTVGLVTAALAAT</sequence>
<name>A0A8J3PBE7_9ACTN</name>
<dbReference type="Pfam" id="PF15891">
    <property type="entry name" value="Nuc_deoxyri_tr2"/>
    <property type="match status" value="1"/>
</dbReference>
<dbReference type="InterPro" id="IPR039470">
    <property type="entry name" value="Nuc_deoxyri_tr2"/>
</dbReference>